<dbReference type="EMBL" id="MN740643">
    <property type="protein sequence ID" value="QHS79448.1"/>
    <property type="molecule type" value="Genomic_DNA"/>
</dbReference>
<feature type="transmembrane region" description="Helical" evidence="1">
    <location>
        <begin position="20"/>
        <end position="43"/>
    </location>
</feature>
<name>A0A6C0AI65_9ZZZZ</name>
<proteinExistence type="predicted"/>
<reference evidence="2" key="1">
    <citation type="journal article" date="2020" name="Nature">
        <title>Giant virus diversity and host interactions through global metagenomics.</title>
        <authorList>
            <person name="Schulz F."/>
            <person name="Roux S."/>
            <person name="Paez-Espino D."/>
            <person name="Jungbluth S."/>
            <person name="Walsh D.A."/>
            <person name="Denef V.J."/>
            <person name="McMahon K.D."/>
            <person name="Konstantinidis K.T."/>
            <person name="Eloe-Fadrosh E.A."/>
            <person name="Kyrpides N.C."/>
            <person name="Woyke T."/>
        </authorList>
    </citation>
    <scope>NUCLEOTIDE SEQUENCE</scope>
    <source>
        <strain evidence="2">GVMAG-S-1035237-23</strain>
    </source>
</reference>
<keyword evidence="1" id="KW-1133">Transmembrane helix</keyword>
<organism evidence="2">
    <name type="scientific">viral metagenome</name>
    <dbReference type="NCBI Taxonomy" id="1070528"/>
    <lineage>
        <taxon>unclassified sequences</taxon>
        <taxon>metagenomes</taxon>
        <taxon>organismal metagenomes</taxon>
    </lineage>
</organism>
<protein>
    <submittedName>
        <fullName evidence="2">Uncharacterized protein</fullName>
    </submittedName>
</protein>
<accession>A0A6C0AI65</accession>
<keyword evidence="1" id="KW-0812">Transmembrane</keyword>
<dbReference type="AlphaFoldDB" id="A0A6C0AI65"/>
<keyword evidence="1" id="KW-0472">Membrane</keyword>
<evidence type="ECO:0000256" key="1">
    <source>
        <dbReference type="SAM" id="Phobius"/>
    </source>
</evidence>
<sequence>MNVLLWPTANPILNTFLRSIVLILGMIFGFGFSLYSAYWGAVVHDAVSLWLIRDIV</sequence>
<evidence type="ECO:0000313" key="2">
    <source>
        <dbReference type="EMBL" id="QHS79448.1"/>
    </source>
</evidence>